<proteinExistence type="predicted"/>
<reference evidence="7" key="2">
    <citation type="submission" date="2025-09" db="UniProtKB">
        <authorList>
            <consortium name="Ensembl"/>
        </authorList>
    </citation>
    <scope>IDENTIFICATION</scope>
</reference>
<dbReference type="SUPFAM" id="SSF161084">
    <property type="entry name" value="MAPEG domain-like"/>
    <property type="match status" value="1"/>
</dbReference>
<evidence type="ECO:0000313" key="8">
    <source>
        <dbReference type="Proteomes" id="UP000694546"/>
    </source>
</evidence>
<evidence type="ECO:0000256" key="6">
    <source>
        <dbReference type="SAM" id="Phobius"/>
    </source>
</evidence>
<evidence type="ECO:0000313" key="7">
    <source>
        <dbReference type="Ensembl" id="ENSGMOP00000016474.2"/>
    </source>
</evidence>
<dbReference type="InterPro" id="IPR023352">
    <property type="entry name" value="MAPEG-like_dom_sf"/>
</dbReference>
<feature type="compositionally biased region" description="Polar residues" evidence="5">
    <location>
        <begin position="36"/>
        <end position="49"/>
    </location>
</feature>
<keyword evidence="4 6" id="KW-0472">Membrane</keyword>
<dbReference type="InterPro" id="IPR001129">
    <property type="entry name" value="Membr-assoc_MAPEG"/>
</dbReference>
<keyword evidence="8" id="KW-1185">Reference proteome</keyword>
<evidence type="ECO:0000256" key="3">
    <source>
        <dbReference type="ARBA" id="ARBA00022989"/>
    </source>
</evidence>
<feature type="compositionally biased region" description="Basic and acidic residues" evidence="5">
    <location>
        <begin position="23"/>
        <end position="35"/>
    </location>
</feature>
<feature type="transmembrane region" description="Helical" evidence="6">
    <location>
        <begin position="276"/>
        <end position="295"/>
    </location>
</feature>
<sequence>MNAMEEEEMVSSARLEPSTLQWTDKDAQMMKRRSPDSSSLNGGQSQTESELALGRKIEEHEREEAAQLLSPEVTVLRCTPMGSKDFWDTDTEKVPFLGTHVPPAEDFYPDWYPEQQPSKCGGCCGNRDALKAGVSLFTAALLFPFLVWGGFVFLPFDAPMLESAPMRLVFTLRCSVFATVPIILGWLVLGASRLRTGDVREDGGCEESPLVRVHRRFLADSASLFLLYMVQLVVMAMYLSQEQLKLVPLLTIVFALGRLVYWIAASLGSSVRGFGFGLSFLPSLTMLVANLYFIFTMEAAGSLFAQEVETHQDPPPTKQRFWG</sequence>
<evidence type="ECO:0000256" key="5">
    <source>
        <dbReference type="SAM" id="MobiDB-lite"/>
    </source>
</evidence>
<dbReference type="PANTHER" id="PTHR31004:SF4">
    <property type="entry name" value="TRANSMEMBRANE PROTEIN 79"/>
    <property type="match status" value="1"/>
</dbReference>
<dbReference type="Proteomes" id="UP000694546">
    <property type="component" value="Chromosome 11"/>
</dbReference>
<evidence type="ECO:0008006" key="9">
    <source>
        <dbReference type="Google" id="ProtNLM"/>
    </source>
</evidence>
<dbReference type="OrthoDB" id="8887147at2759"/>
<feature type="transmembrane region" description="Helical" evidence="6">
    <location>
        <begin position="246"/>
        <end position="264"/>
    </location>
</feature>
<evidence type="ECO:0000256" key="4">
    <source>
        <dbReference type="ARBA" id="ARBA00023136"/>
    </source>
</evidence>
<organism evidence="7 8">
    <name type="scientific">Gadus morhua</name>
    <name type="common">Atlantic cod</name>
    <dbReference type="NCBI Taxonomy" id="8049"/>
    <lineage>
        <taxon>Eukaryota</taxon>
        <taxon>Metazoa</taxon>
        <taxon>Chordata</taxon>
        <taxon>Craniata</taxon>
        <taxon>Vertebrata</taxon>
        <taxon>Euteleostomi</taxon>
        <taxon>Actinopterygii</taxon>
        <taxon>Neopterygii</taxon>
        <taxon>Teleostei</taxon>
        <taxon>Neoteleostei</taxon>
        <taxon>Acanthomorphata</taxon>
        <taxon>Zeiogadaria</taxon>
        <taxon>Gadariae</taxon>
        <taxon>Gadiformes</taxon>
        <taxon>Gadoidei</taxon>
        <taxon>Gadidae</taxon>
        <taxon>Gadus</taxon>
    </lineage>
</organism>
<keyword evidence="2 6" id="KW-0812">Transmembrane</keyword>
<accession>A0A8C4ZLY6</accession>
<dbReference type="OMA" id="DYNQHGY"/>
<feature type="transmembrane region" description="Helical" evidence="6">
    <location>
        <begin position="217"/>
        <end position="240"/>
    </location>
</feature>
<name>A0A8C4ZLY6_GADMO</name>
<dbReference type="PANTHER" id="PTHR31004">
    <property type="entry name" value="TRANSMEMBRANE PROTEIN 79"/>
    <property type="match status" value="1"/>
</dbReference>
<dbReference type="Pfam" id="PF01124">
    <property type="entry name" value="MAPEG"/>
    <property type="match status" value="1"/>
</dbReference>
<feature type="transmembrane region" description="Helical" evidence="6">
    <location>
        <begin position="136"/>
        <end position="156"/>
    </location>
</feature>
<dbReference type="GeneTree" id="ENSGT00390000002390"/>
<dbReference type="AlphaFoldDB" id="A0A8C4ZLY6"/>
<protein>
    <recommendedName>
        <fullName evidence="9">Transmembrane protein 79b</fullName>
    </recommendedName>
</protein>
<keyword evidence="3 6" id="KW-1133">Transmembrane helix</keyword>
<reference evidence="7" key="1">
    <citation type="submission" date="2025-08" db="UniProtKB">
        <authorList>
            <consortium name="Ensembl"/>
        </authorList>
    </citation>
    <scope>IDENTIFICATION</scope>
</reference>
<dbReference type="GO" id="GO:0045055">
    <property type="term" value="P:regulated exocytosis"/>
    <property type="evidence" value="ECO:0007669"/>
    <property type="project" value="TreeGrafter"/>
</dbReference>
<gene>
    <name evidence="7" type="primary">tmem79b</name>
</gene>
<feature type="transmembrane region" description="Helical" evidence="6">
    <location>
        <begin position="168"/>
        <end position="189"/>
    </location>
</feature>
<comment type="subcellular location">
    <subcellularLocation>
        <location evidence="1">Membrane</location>
    </subcellularLocation>
</comment>
<feature type="region of interest" description="Disordered" evidence="5">
    <location>
        <begin position="1"/>
        <end position="53"/>
    </location>
</feature>
<dbReference type="GO" id="GO:0032588">
    <property type="term" value="C:trans-Golgi network membrane"/>
    <property type="evidence" value="ECO:0007669"/>
    <property type="project" value="TreeGrafter"/>
</dbReference>
<dbReference type="GO" id="GO:0005765">
    <property type="term" value="C:lysosomal membrane"/>
    <property type="evidence" value="ECO:0007669"/>
    <property type="project" value="TreeGrafter"/>
</dbReference>
<evidence type="ECO:0000256" key="1">
    <source>
        <dbReference type="ARBA" id="ARBA00004370"/>
    </source>
</evidence>
<dbReference type="Ensembl" id="ENSGMOT00000016890.2">
    <property type="protein sequence ID" value="ENSGMOP00000016474.2"/>
    <property type="gene ID" value="ENSGMOG00000015385.2"/>
</dbReference>
<evidence type="ECO:0000256" key="2">
    <source>
        <dbReference type="ARBA" id="ARBA00022692"/>
    </source>
</evidence>